<dbReference type="Gene3D" id="1.10.3130.10">
    <property type="entry name" value="serine acetyltransferase, domain 1"/>
    <property type="match status" value="1"/>
</dbReference>
<dbReference type="AlphaFoldDB" id="A0A7D3XYE7"/>
<evidence type="ECO:0000256" key="2">
    <source>
        <dbReference type="ARBA" id="ARBA00022605"/>
    </source>
</evidence>
<dbReference type="UniPathway" id="UPA00136">
    <property type="reaction ID" value="UER00199"/>
</dbReference>
<evidence type="ECO:0000313" key="7">
    <source>
        <dbReference type="Proteomes" id="UP000500961"/>
    </source>
</evidence>
<dbReference type="InterPro" id="IPR042122">
    <property type="entry name" value="Ser_AcTrfase_N_sf"/>
</dbReference>
<evidence type="ECO:0000256" key="3">
    <source>
        <dbReference type="ARBA" id="ARBA00022679"/>
    </source>
</evidence>
<dbReference type="GO" id="GO:0009001">
    <property type="term" value="F:serine O-acetyltransferase activity"/>
    <property type="evidence" value="ECO:0007669"/>
    <property type="project" value="InterPro"/>
</dbReference>
<accession>A0A7D3XYE7</accession>
<evidence type="ECO:0000256" key="4">
    <source>
        <dbReference type="ARBA" id="ARBA00023315"/>
    </source>
</evidence>
<dbReference type="InterPro" id="IPR053376">
    <property type="entry name" value="Serine_acetyltransferase"/>
</dbReference>
<dbReference type="InterPro" id="IPR011004">
    <property type="entry name" value="Trimer_LpxA-like_sf"/>
</dbReference>
<dbReference type="GO" id="GO:0006535">
    <property type="term" value="P:cysteine biosynthetic process from serine"/>
    <property type="evidence" value="ECO:0007669"/>
    <property type="project" value="InterPro"/>
</dbReference>
<dbReference type="Gene3D" id="2.160.10.10">
    <property type="entry name" value="Hexapeptide repeat proteins"/>
    <property type="match status" value="1"/>
</dbReference>
<keyword evidence="2" id="KW-0028">Amino-acid biosynthesis</keyword>
<dbReference type="EMBL" id="CP041345">
    <property type="protein sequence ID" value="QKG79133.1"/>
    <property type="molecule type" value="Genomic_DNA"/>
</dbReference>
<name>A0A7D3XYE7_9BACT</name>
<dbReference type="CDD" id="cd03354">
    <property type="entry name" value="LbH_SAT"/>
    <property type="match status" value="1"/>
</dbReference>
<keyword evidence="4" id="KW-0012">Acyltransferase</keyword>
<dbReference type="NCBIfam" id="NF041874">
    <property type="entry name" value="EPS_EpsC"/>
    <property type="match status" value="1"/>
</dbReference>
<dbReference type="Pfam" id="PF06426">
    <property type="entry name" value="SATase_N"/>
    <property type="match status" value="1"/>
</dbReference>
<dbReference type="GO" id="GO:0005737">
    <property type="term" value="C:cytoplasm"/>
    <property type="evidence" value="ECO:0007669"/>
    <property type="project" value="InterPro"/>
</dbReference>
<evidence type="ECO:0000259" key="5">
    <source>
        <dbReference type="Pfam" id="PF06426"/>
    </source>
</evidence>
<evidence type="ECO:0000256" key="1">
    <source>
        <dbReference type="ARBA" id="ARBA00018522"/>
    </source>
</evidence>
<dbReference type="InterPro" id="IPR010493">
    <property type="entry name" value="Ser_AcTrfase_N"/>
</dbReference>
<evidence type="ECO:0000313" key="6">
    <source>
        <dbReference type="EMBL" id="QKG79133.1"/>
    </source>
</evidence>
<keyword evidence="3 6" id="KW-0808">Transferase</keyword>
<dbReference type="PANTHER" id="PTHR42811">
    <property type="entry name" value="SERINE ACETYLTRANSFERASE"/>
    <property type="match status" value="1"/>
</dbReference>
<proteinExistence type="predicted"/>
<dbReference type="SUPFAM" id="SSF51161">
    <property type="entry name" value="Trimeric LpxA-like enzymes"/>
    <property type="match status" value="1"/>
</dbReference>
<gene>
    <name evidence="6" type="ORF">FHG85_02260</name>
</gene>
<dbReference type="RefSeq" id="WP_173072650.1">
    <property type="nucleotide sequence ID" value="NZ_CP041345.1"/>
</dbReference>
<dbReference type="KEGG" id="ttz:FHG85_02260"/>
<dbReference type="InterPro" id="IPR045304">
    <property type="entry name" value="LbH_SAT"/>
</dbReference>
<dbReference type="Proteomes" id="UP000500961">
    <property type="component" value="Chromosome"/>
</dbReference>
<keyword evidence="7" id="KW-1185">Reference proteome</keyword>
<sequence>MKLDALKGYSSTQHVISEFSEAFTEMVFLSLTRRDATLIYSDDFDTSFKTVLNLVEADNGLAANYVASISSKLPSLISMLEADAKSIYNNDPAAESLNEVLLAYPGFFAIAHYRIANLLYNEGIKIIPRLITEYAHSKTGIDIHPAATIGSEFFIDHGTGIVIGATTVIGNRVKIYQGVTLGALSVSKSMSARKRHPTIEDDVVIYAGSTILGGSTVIGHNSTIGGNVWLVKSVPPYSKVYHESKVVVKSQSVNF</sequence>
<feature type="domain" description="Serine acetyltransferase N-terminal" evidence="5">
    <location>
        <begin position="63"/>
        <end position="110"/>
    </location>
</feature>
<protein>
    <recommendedName>
        <fullName evidence="1">Serine acetyltransferase</fullName>
    </recommendedName>
</protein>
<organism evidence="6 7">
    <name type="scientific">Tenuifilum thalassicum</name>
    <dbReference type="NCBI Taxonomy" id="2590900"/>
    <lineage>
        <taxon>Bacteria</taxon>
        <taxon>Pseudomonadati</taxon>
        <taxon>Bacteroidota</taxon>
        <taxon>Bacteroidia</taxon>
        <taxon>Bacteroidales</taxon>
        <taxon>Tenuifilaceae</taxon>
        <taxon>Tenuifilum</taxon>
    </lineage>
</organism>
<reference evidence="6 7" key="1">
    <citation type="submission" date="2019-07" db="EMBL/GenBank/DDBJ databases">
        <title>Thalassofilum flectens gen. nov., sp. nov., a novel moderate thermophilic anaerobe from a shallow sea hot spring in Kunashir Island (Russia), representing a new family in the order Bacteroidales, and proposal of Thalassofilacea fam. nov.</title>
        <authorList>
            <person name="Kochetkova T.V."/>
            <person name="Podosokorskaya O.A."/>
            <person name="Novikov A."/>
            <person name="Elcheninov A.G."/>
            <person name="Toshchakov S.V."/>
            <person name="Kublanov I.V."/>
        </authorList>
    </citation>
    <scope>NUCLEOTIDE SEQUENCE [LARGE SCALE GENOMIC DNA]</scope>
    <source>
        <strain evidence="6 7">38-H</strain>
    </source>
</reference>